<dbReference type="Pfam" id="PF01425">
    <property type="entry name" value="Amidase"/>
    <property type="match status" value="1"/>
</dbReference>
<dbReference type="InterPro" id="IPR023631">
    <property type="entry name" value="Amidase_dom"/>
</dbReference>
<dbReference type="GO" id="GO:0004040">
    <property type="term" value="F:amidase activity"/>
    <property type="evidence" value="ECO:0007669"/>
    <property type="project" value="UniProtKB-EC"/>
</dbReference>
<dbReference type="PANTHER" id="PTHR11895">
    <property type="entry name" value="TRANSAMIDASE"/>
    <property type="match status" value="1"/>
</dbReference>
<dbReference type="InterPro" id="IPR000120">
    <property type="entry name" value="Amidase"/>
</dbReference>
<evidence type="ECO:0000256" key="1">
    <source>
        <dbReference type="ARBA" id="ARBA00009199"/>
    </source>
</evidence>
<protein>
    <submittedName>
        <fullName evidence="3">Amidase</fullName>
        <ecNumber evidence="3">3.5.1.4</ecNumber>
    </submittedName>
</protein>
<dbReference type="Proteomes" id="UP000007089">
    <property type="component" value="Chromosome"/>
</dbReference>
<gene>
    <name evidence="3" type="ordered locus">A2cp1_3114</name>
</gene>
<dbReference type="PANTHER" id="PTHR11895:SF7">
    <property type="entry name" value="GLUTAMYL-TRNA(GLN) AMIDOTRANSFERASE SUBUNIT A, MITOCHONDRIAL"/>
    <property type="match status" value="1"/>
</dbReference>
<feature type="domain" description="Amidase" evidence="2">
    <location>
        <begin position="35"/>
        <end position="459"/>
    </location>
</feature>
<sequence length="493" mass="50464">MAARSDLPAPTDPFAALDATAQAALVREGDATPLELVDAALARLDRLGDLNVAASVDPERARRAAREVRRGAPLAGVPFLLKDLLPYPGLPLGCGSRLLAGQASPPAPDLARAFDDAGLVVLGKSTTSEFGLLGTTETLACGATLNPWDPARSPAGSSGGSAAAVAAGIVPVAHASDGGGSIRIPASVCGVVGLKPSRGRQRDVGMPLDTPLAALVVDHCVSRSVRDSAALLGLTQRRDATAPWPPLGPEALSPSAHPRRLRIGVYARTGFDRAPAPEIRAGLDAARRLCEGLGHETIEVAGPRFDAAATRDAIFLLFGATLGPLVAQVRGAAGEAALPALLEPFTLELVERAEAAGPAALAAARAALDVAAREGLAFLDGLDAALSPTTAVLPFPLDTLSPRHPVDRNLAFTEDLAGYTAIHSITGAPAMSVPLHWTAGGLPVGMQLVARPGDEALLLQLAYALEAAAPWKDRWPPRSAVAVAAGEGPWRSA</sequence>
<dbReference type="AlphaFoldDB" id="B8JG46"/>
<dbReference type="EMBL" id="CP001359">
    <property type="protein sequence ID" value="ACL66449.1"/>
    <property type="molecule type" value="Genomic_DNA"/>
</dbReference>
<evidence type="ECO:0000313" key="3">
    <source>
        <dbReference type="EMBL" id="ACL66449.1"/>
    </source>
</evidence>
<evidence type="ECO:0000259" key="2">
    <source>
        <dbReference type="Pfam" id="PF01425"/>
    </source>
</evidence>
<dbReference type="Gene3D" id="3.90.1300.10">
    <property type="entry name" value="Amidase signature (AS) domain"/>
    <property type="match status" value="1"/>
</dbReference>
<name>B8JG46_ANAD2</name>
<dbReference type="RefSeq" id="WP_012634173.1">
    <property type="nucleotide sequence ID" value="NC_011891.1"/>
</dbReference>
<dbReference type="EC" id="3.5.1.4" evidence="3"/>
<evidence type="ECO:0000313" key="4">
    <source>
        <dbReference type="Proteomes" id="UP000007089"/>
    </source>
</evidence>
<keyword evidence="3" id="KW-0378">Hydrolase</keyword>
<keyword evidence="4" id="KW-1185">Reference proteome</keyword>
<dbReference type="KEGG" id="acp:A2cp1_3114"/>
<reference evidence="3" key="1">
    <citation type="submission" date="2009-01" db="EMBL/GenBank/DDBJ databases">
        <title>Complete sequence of Anaeromyxobacter dehalogenans 2CP-1.</title>
        <authorList>
            <consortium name="US DOE Joint Genome Institute"/>
            <person name="Lucas S."/>
            <person name="Copeland A."/>
            <person name="Lapidus A."/>
            <person name="Glavina del Rio T."/>
            <person name="Dalin E."/>
            <person name="Tice H."/>
            <person name="Bruce D."/>
            <person name="Goodwin L."/>
            <person name="Pitluck S."/>
            <person name="Saunders E."/>
            <person name="Brettin T."/>
            <person name="Detter J.C."/>
            <person name="Han C."/>
            <person name="Larimer F."/>
            <person name="Land M."/>
            <person name="Hauser L."/>
            <person name="Kyrpides N."/>
            <person name="Ovchinnikova G."/>
            <person name="Beliaev A.S."/>
            <person name="Richardson P."/>
        </authorList>
    </citation>
    <scope>NUCLEOTIDE SEQUENCE</scope>
    <source>
        <strain evidence="3">2CP-1</strain>
    </source>
</reference>
<organism evidence="3 4">
    <name type="scientific">Anaeromyxobacter dehalogenans (strain ATCC BAA-258 / DSM 21875 / 2CP-1)</name>
    <dbReference type="NCBI Taxonomy" id="455488"/>
    <lineage>
        <taxon>Bacteria</taxon>
        <taxon>Pseudomonadati</taxon>
        <taxon>Myxococcota</taxon>
        <taxon>Myxococcia</taxon>
        <taxon>Myxococcales</taxon>
        <taxon>Cystobacterineae</taxon>
        <taxon>Anaeromyxobacteraceae</taxon>
        <taxon>Anaeromyxobacter</taxon>
    </lineage>
</organism>
<dbReference type="InterPro" id="IPR036928">
    <property type="entry name" value="AS_sf"/>
</dbReference>
<dbReference type="HOGENOM" id="CLU_009600_0_4_7"/>
<comment type="similarity">
    <text evidence="1">Belongs to the amidase family.</text>
</comment>
<accession>B8JG46</accession>
<proteinExistence type="inferred from homology"/>
<dbReference type="SUPFAM" id="SSF75304">
    <property type="entry name" value="Amidase signature (AS) enzymes"/>
    <property type="match status" value="1"/>
</dbReference>